<evidence type="ECO:0000313" key="2">
    <source>
        <dbReference type="EMBL" id="KZV82679.1"/>
    </source>
</evidence>
<dbReference type="InParanoid" id="A0A165ZHB2"/>
<keyword evidence="3" id="KW-1185">Reference proteome</keyword>
<name>A0A165ZHB2_EXIGL</name>
<evidence type="ECO:0000256" key="1">
    <source>
        <dbReference type="SAM" id="SignalP"/>
    </source>
</evidence>
<gene>
    <name evidence="2" type="ORF">EXIGLDRAFT_336667</name>
</gene>
<protein>
    <recommendedName>
        <fullName evidence="4">C2H2-type domain-containing protein</fullName>
    </recommendedName>
</protein>
<evidence type="ECO:0000313" key="3">
    <source>
        <dbReference type="Proteomes" id="UP000077266"/>
    </source>
</evidence>
<feature type="chain" id="PRO_5007870071" description="C2H2-type domain-containing protein" evidence="1">
    <location>
        <begin position="21"/>
        <end position="112"/>
    </location>
</feature>
<reference evidence="2 3" key="1">
    <citation type="journal article" date="2016" name="Mol. Biol. Evol.">
        <title>Comparative Genomics of Early-Diverging Mushroom-Forming Fungi Provides Insights into the Origins of Lignocellulose Decay Capabilities.</title>
        <authorList>
            <person name="Nagy L.G."/>
            <person name="Riley R."/>
            <person name="Tritt A."/>
            <person name="Adam C."/>
            <person name="Daum C."/>
            <person name="Floudas D."/>
            <person name="Sun H."/>
            <person name="Yadav J.S."/>
            <person name="Pangilinan J."/>
            <person name="Larsson K.H."/>
            <person name="Matsuura K."/>
            <person name="Barry K."/>
            <person name="Labutti K."/>
            <person name="Kuo R."/>
            <person name="Ohm R.A."/>
            <person name="Bhattacharya S.S."/>
            <person name="Shirouzu T."/>
            <person name="Yoshinaga Y."/>
            <person name="Martin F.M."/>
            <person name="Grigoriev I.V."/>
            <person name="Hibbett D.S."/>
        </authorList>
    </citation>
    <scope>NUCLEOTIDE SEQUENCE [LARGE SCALE GENOMIC DNA]</scope>
    <source>
        <strain evidence="2 3">HHB12029</strain>
    </source>
</reference>
<proteinExistence type="predicted"/>
<evidence type="ECO:0008006" key="4">
    <source>
        <dbReference type="Google" id="ProtNLM"/>
    </source>
</evidence>
<dbReference type="EMBL" id="KV426309">
    <property type="protein sequence ID" value="KZV82679.1"/>
    <property type="molecule type" value="Genomic_DNA"/>
</dbReference>
<accession>A0A165ZHB2</accession>
<sequence length="112" mass="12498">MTMSLLLFPSIATATVKVAATRLTTTTGSLPVQLACTDCLASFLQRRGLAEHILLSLPFSRVPIPTASDWTCCFHRRRFRMRLADFEDIVITTLSLRISLYRSISMACETLS</sequence>
<dbReference type="Proteomes" id="UP000077266">
    <property type="component" value="Unassembled WGS sequence"/>
</dbReference>
<keyword evidence="1" id="KW-0732">Signal</keyword>
<dbReference type="AlphaFoldDB" id="A0A165ZHB2"/>
<feature type="signal peptide" evidence="1">
    <location>
        <begin position="1"/>
        <end position="20"/>
    </location>
</feature>
<organism evidence="2 3">
    <name type="scientific">Exidia glandulosa HHB12029</name>
    <dbReference type="NCBI Taxonomy" id="1314781"/>
    <lineage>
        <taxon>Eukaryota</taxon>
        <taxon>Fungi</taxon>
        <taxon>Dikarya</taxon>
        <taxon>Basidiomycota</taxon>
        <taxon>Agaricomycotina</taxon>
        <taxon>Agaricomycetes</taxon>
        <taxon>Auriculariales</taxon>
        <taxon>Exidiaceae</taxon>
        <taxon>Exidia</taxon>
    </lineage>
</organism>